<dbReference type="EMBL" id="AP018042">
    <property type="protein sequence ID" value="BAX80405.1"/>
    <property type="molecule type" value="Genomic_DNA"/>
</dbReference>
<dbReference type="InterPro" id="IPR014982">
    <property type="entry name" value="GSCFA"/>
</dbReference>
<dbReference type="Pfam" id="PF08885">
    <property type="entry name" value="GSCFA"/>
    <property type="match status" value="1"/>
</dbReference>
<feature type="domain" description="GSCFA" evidence="1">
    <location>
        <begin position="24"/>
        <end position="258"/>
    </location>
</feature>
<reference evidence="2 3" key="1">
    <citation type="journal article" date="2018" name="Mar. Genomics">
        <title>Complete genome sequence of Marinifilaceae bacterium strain SPP2, isolated from the Antarctic marine sediment.</title>
        <authorList>
            <person name="Watanabe M."/>
            <person name="Kojima H."/>
            <person name="Fukui M."/>
        </authorList>
    </citation>
    <scope>NUCLEOTIDE SEQUENCE [LARGE SCALE GENOMIC DNA]</scope>
    <source>
        <strain evidence="2 3">SPP2</strain>
    </source>
</reference>
<gene>
    <name evidence="2" type="ORF">ALGA_2050</name>
</gene>
<dbReference type="AlphaFoldDB" id="A0A1Y1CJ94"/>
<evidence type="ECO:0000313" key="3">
    <source>
        <dbReference type="Proteomes" id="UP000218267"/>
    </source>
</evidence>
<dbReference type="OrthoDB" id="9807687at2"/>
<evidence type="ECO:0000313" key="2">
    <source>
        <dbReference type="EMBL" id="BAX80405.1"/>
    </source>
</evidence>
<reference evidence="3" key="2">
    <citation type="journal article" date="2020" name="Antonie Van Leeuwenhoek">
        <title>Labilibaculum antarcticum sp. nov., a novel facultative anaerobic, psychrotorelant bacterium isolated from marine sediment of Antarctica.</title>
        <authorList>
            <person name="Watanabe M."/>
            <person name="Kojima H."/>
            <person name="Fukui M."/>
        </authorList>
    </citation>
    <scope>NUCLEOTIDE SEQUENCE [LARGE SCALE GENOMIC DNA]</scope>
    <source>
        <strain evidence="3">SPP2</strain>
    </source>
</reference>
<dbReference type="KEGG" id="mbas:ALGA_2050"/>
<protein>
    <recommendedName>
        <fullName evidence="1">GSCFA domain-containing protein</fullName>
    </recommendedName>
</protein>
<dbReference type="Proteomes" id="UP000218267">
    <property type="component" value="Chromosome"/>
</dbReference>
<accession>A0A1Y1CJ94</accession>
<proteinExistence type="predicted"/>
<sequence>MENFRTEVKIPESKDKFTYNSKAIVLGSCFTENIGEQLAKYKFDVNINPFGVIYNPISVGNSLKILIDNKKFSEEDLNFANDMWFSFSHHGRFSNVDVNECLDAINTEIKKSSLDLANSDVLYITFGTSWVFELIDSGVIVSNCHKLPAQEFNRYRLDVDEIVKFYKELIVSLSIFNPNLKIVFTVSPIRHWKDGAHGNQLSKATLLLAVEQLVDLFDQVSYFPSYEIVMDELRDYRFYGEDMLHMNSTSINYIWSRFVETYIEKDTLVVMKRVAKIVSAASHRPFNPDTVSHQQFITSTLSDIEKLENQYPNIVFDKEKSLLLKNLHL</sequence>
<organism evidence="2 3">
    <name type="scientific">Labilibaculum antarcticum</name>
    <dbReference type="NCBI Taxonomy" id="1717717"/>
    <lineage>
        <taxon>Bacteria</taxon>
        <taxon>Pseudomonadati</taxon>
        <taxon>Bacteroidota</taxon>
        <taxon>Bacteroidia</taxon>
        <taxon>Marinilabiliales</taxon>
        <taxon>Marinifilaceae</taxon>
        <taxon>Labilibaculum</taxon>
    </lineage>
</organism>
<keyword evidence="3" id="KW-1185">Reference proteome</keyword>
<evidence type="ECO:0000259" key="1">
    <source>
        <dbReference type="Pfam" id="PF08885"/>
    </source>
</evidence>
<name>A0A1Y1CJ94_9BACT</name>
<dbReference type="RefSeq" id="WP_096429261.1">
    <property type="nucleotide sequence ID" value="NZ_AP018042.1"/>
</dbReference>